<dbReference type="EMBL" id="QVQW01000042">
    <property type="protein sequence ID" value="RKU43533.1"/>
    <property type="molecule type" value="Genomic_DNA"/>
</dbReference>
<dbReference type="InterPro" id="IPR016169">
    <property type="entry name" value="FAD-bd_PCMH_sub2"/>
</dbReference>
<dbReference type="InterPro" id="IPR006094">
    <property type="entry name" value="Oxid_FAD_bind_N"/>
</dbReference>
<dbReference type="AlphaFoldDB" id="A0A420Y6N8"/>
<dbReference type="InterPro" id="IPR012951">
    <property type="entry name" value="BBE"/>
</dbReference>
<feature type="chain" id="PRO_5019301542" description="FAD-binding PCMH-type domain-containing protein" evidence="3">
    <location>
        <begin position="20"/>
        <end position="541"/>
    </location>
</feature>
<gene>
    <name evidence="5" type="ORF">DL546_006865</name>
</gene>
<evidence type="ECO:0000313" key="6">
    <source>
        <dbReference type="Proteomes" id="UP000275385"/>
    </source>
</evidence>
<dbReference type="Pfam" id="PF01565">
    <property type="entry name" value="FAD_binding_4"/>
    <property type="match status" value="1"/>
</dbReference>
<comment type="similarity">
    <text evidence="1">Belongs to the oxygen-dependent FAD-linked oxidoreductase family.</text>
</comment>
<keyword evidence="2" id="KW-0560">Oxidoreductase</keyword>
<evidence type="ECO:0000256" key="1">
    <source>
        <dbReference type="ARBA" id="ARBA00005466"/>
    </source>
</evidence>
<evidence type="ECO:0000313" key="5">
    <source>
        <dbReference type="EMBL" id="RKU43533.1"/>
    </source>
</evidence>
<organism evidence="5 6">
    <name type="scientific">Coniochaeta pulveracea</name>
    <dbReference type="NCBI Taxonomy" id="177199"/>
    <lineage>
        <taxon>Eukaryota</taxon>
        <taxon>Fungi</taxon>
        <taxon>Dikarya</taxon>
        <taxon>Ascomycota</taxon>
        <taxon>Pezizomycotina</taxon>
        <taxon>Sordariomycetes</taxon>
        <taxon>Sordariomycetidae</taxon>
        <taxon>Coniochaetales</taxon>
        <taxon>Coniochaetaceae</taxon>
        <taxon>Coniochaeta</taxon>
    </lineage>
</organism>
<dbReference type="Proteomes" id="UP000275385">
    <property type="component" value="Unassembled WGS sequence"/>
</dbReference>
<name>A0A420Y6N8_9PEZI</name>
<dbReference type="PROSITE" id="PS51387">
    <property type="entry name" value="FAD_PCMH"/>
    <property type="match status" value="1"/>
</dbReference>
<dbReference type="InterPro" id="IPR050432">
    <property type="entry name" value="FAD-linked_Oxidoreductases_BP"/>
</dbReference>
<feature type="signal peptide" evidence="3">
    <location>
        <begin position="1"/>
        <end position="19"/>
    </location>
</feature>
<dbReference type="STRING" id="177199.A0A420Y6N8"/>
<evidence type="ECO:0000256" key="2">
    <source>
        <dbReference type="ARBA" id="ARBA00023002"/>
    </source>
</evidence>
<protein>
    <recommendedName>
        <fullName evidence="4">FAD-binding PCMH-type domain-containing protein</fullName>
    </recommendedName>
</protein>
<dbReference type="InterPro" id="IPR016166">
    <property type="entry name" value="FAD-bd_PCMH"/>
</dbReference>
<dbReference type="InterPro" id="IPR036318">
    <property type="entry name" value="FAD-bd_PCMH-like_sf"/>
</dbReference>
<sequence>MKLLVLPLFFLSTNGLVSSRTSSSNNKCKSFPGDRSWPSQREWDQFNATIHGRLIKTVPLGSPCHDPYYDAAACEALKTQWGFSPVHMASSSSVQDPIFANASCDPFTSRNTSCLLGNYVAYAVNVTGPDDIAATIKFADKNDIRLVIRNTGHDYVGRSTGAGALAVWTHNLKGTEVKDWSDPEYTGKAIKIGAGIQGYEAFEAASEAGLVLVTGECPTVGVAGGYTQSGGHSPLTGAYGLSAHNTLEFEVVTADGRLVRATSRQNSDLFWALSGSGSGNYGVVVSVTLRAHPDAITSGVSFDIGQPGLDYVAIINAWHAALPALLDAGYQATYGGNMALFSLVSLTGYNKTQSDITAALTPFVNAVAALGHTFQPNYTSFPSYHDHYSSYYGPLPVGKLSVAGEWLMGGRLLSRTSLSTFGPTLNATFQLGTTMIGQAMNTARFAPLADSKRAVLPQWKDTLVMGSFVFPYNFTAPFAEMQARQDFITQKVMPLVEKATPGAGAYINEADYQQPDWQETFYGANYHRLLDVKRKWDHKAM</sequence>
<dbReference type="GO" id="GO:0016491">
    <property type="term" value="F:oxidoreductase activity"/>
    <property type="evidence" value="ECO:0007669"/>
    <property type="project" value="UniProtKB-KW"/>
</dbReference>
<dbReference type="Gene3D" id="3.30.465.10">
    <property type="match status" value="2"/>
</dbReference>
<proteinExistence type="inferred from homology"/>
<feature type="domain" description="FAD-binding PCMH-type" evidence="4">
    <location>
        <begin position="115"/>
        <end position="294"/>
    </location>
</feature>
<comment type="caution">
    <text evidence="5">The sequence shown here is derived from an EMBL/GenBank/DDBJ whole genome shotgun (WGS) entry which is preliminary data.</text>
</comment>
<dbReference type="Pfam" id="PF08031">
    <property type="entry name" value="BBE"/>
    <property type="match status" value="1"/>
</dbReference>
<evidence type="ECO:0000256" key="3">
    <source>
        <dbReference type="SAM" id="SignalP"/>
    </source>
</evidence>
<reference evidence="5 6" key="1">
    <citation type="submission" date="2018-08" db="EMBL/GenBank/DDBJ databases">
        <title>Draft genome of the lignicolous fungus Coniochaeta pulveracea.</title>
        <authorList>
            <person name="Borstlap C.J."/>
            <person name="De Witt R.N."/>
            <person name="Botha A."/>
            <person name="Volschenk H."/>
        </authorList>
    </citation>
    <scope>NUCLEOTIDE SEQUENCE [LARGE SCALE GENOMIC DNA]</scope>
    <source>
        <strain evidence="5 6">CAB683</strain>
    </source>
</reference>
<keyword evidence="6" id="KW-1185">Reference proteome</keyword>
<dbReference type="SUPFAM" id="SSF56176">
    <property type="entry name" value="FAD-binding/transporter-associated domain-like"/>
    <property type="match status" value="1"/>
</dbReference>
<dbReference type="PANTHER" id="PTHR13878:SF91">
    <property type="entry name" value="FAD BINDING DOMAIN PROTEIN (AFU_ORTHOLOGUE AFUA_6G12070)-RELATED"/>
    <property type="match status" value="1"/>
</dbReference>
<dbReference type="GO" id="GO:0071949">
    <property type="term" value="F:FAD binding"/>
    <property type="evidence" value="ECO:0007669"/>
    <property type="project" value="InterPro"/>
</dbReference>
<accession>A0A420Y6N8</accession>
<dbReference type="OrthoDB" id="9983560at2759"/>
<evidence type="ECO:0000259" key="4">
    <source>
        <dbReference type="PROSITE" id="PS51387"/>
    </source>
</evidence>
<dbReference type="PANTHER" id="PTHR13878">
    <property type="entry name" value="GULONOLACTONE OXIDASE"/>
    <property type="match status" value="1"/>
</dbReference>
<keyword evidence="3" id="KW-0732">Signal</keyword>